<feature type="transmembrane region" description="Helical" evidence="11">
    <location>
        <begin position="263"/>
        <end position="285"/>
    </location>
</feature>
<keyword evidence="7 11" id="KW-1133">Transmembrane helix</keyword>
<name>A0AAU7C802_9BACT</name>
<keyword evidence="4" id="KW-1003">Cell membrane</keyword>
<organism evidence="12">
    <name type="scientific">Singulisphaera sp. Ch08</name>
    <dbReference type="NCBI Taxonomy" id="3120278"/>
    <lineage>
        <taxon>Bacteria</taxon>
        <taxon>Pseudomonadati</taxon>
        <taxon>Planctomycetota</taxon>
        <taxon>Planctomycetia</taxon>
        <taxon>Isosphaerales</taxon>
        <taxon>Isosphaeraceae</taxon>
        <taxon>Singulisphaera</taxon>
    </lineage>
</organism>
<accession>A0AAU7C802</accession>
<evidence type="ECO:0000256" key="11">
    <source>
        <dbReference type="SAM" id="Phobius"/>
    </source>
</evidence>
<feature type="transmembrane region" description="Helical" evidence="11">
    <location>
        <begin position="72"/>
        <end position="99"/>
    </location>
</feature>
<dbReference type="AlphaFoldDB" id="A0AAU7C802"/>
<proteinExistence type="predicted"/>
<evidence type="ECO:0000256" key="6">
    <source>
        <dbReference type="ARBA" id="ARBA00022692"/>
    </source>
</evidence>
<dbReference type="GO" id="GO:0005886">
    <property type="term" value="C:plasma membrane"/>
    <property type="evidence" value="ECO:0007669"/>
    <property type="project" value="UniProtKB-SubCell"/>
</dbReference>
<dbReference type="RefSeq" id="WP_406693981.1">
    <property type="nucleotide sequence ID" value="NZ_CP155447.1"/>
</dbReference>
<evidence type="ECO:0000256" key="5">
    <source>
        <dbReference type="ARBA" id="ARBA00022519"/>
    </source>
</evidence>
<gene>
    <name evidence="12" type="ORF">V5E97_23350</name>
</gene>
<feature type="transmembrane region" description="Helical" evidence="11">
    <location>
        <begin position="207"/>
        <end position="227"/>
    </location>
</feature>
<comment type="function">
    <text evidence="9">Part of the ABC transporter complex LsrABCD involved in autoinducer 2 (AI-2) import. Probably responsible for the translocation of the substrate across the membrane.</text>
</comment>
<evidence type="ECO:0000256" key="4">
    <source>
        <dbReference type="ARBA" id="ARBA00022475"/>
    </source>
</evidence>
<evidence type="ECO:0000256" key="1">
    <source>
        <dbReference type="ARBA" id="ARBA00004651"/>
    </source>
</evidence>
<evidence type="ECO:0000256" key="9">
    <source>
        <dbReference type="ARBA" id="ARBA00025439"/>
    </source>
</evidence>
<keyword evidence="5" id="KW-0997">Cell inner membrane</keyword>
<feature type="transmembrane region" description="Helical" evidence="11">
    <location>
        <begin position="105"/>
        <end position="129"/>
    </location>
</feature>
<evidence type="ECO:0000256" key="7">
    <source>
        <dbReference type="ARBA" id="ARBA00022989"/>
    </source>
</evidence>
<keyword evidence="8 11" id="KW-0472">Membrane</keyword>
<feature type="transmembrane region" description="Helical" evidence="11">
    <location>
        <begin position="161"/>
        <end position="178"/>
    </location>
</feature>
<evidence type="ECO:0000256" key="3">
    <source>
        <dbReference type="ARBA" id="ARBA00022448"/>
    </source>
</evidence>
<dbReference type="GO" id="GO:0022857">
    <property type="term" value="F:transmembrane transporter activity"/>
    <property type="evidence" value="ECO:0007669"/>
    <property type="project" value="InterPro"/>
</dbReference>
<dbReference type="CDD" id="cd06579">
    <property type="entry name" value="TM_PBP1_transp_AraH_like"/>
    <property type="match status" value="1"/>
</dbReference>
<keyword evidence="3" id="KW-0813">Transport</keyword>
<reference evidence="12" key="1">
    <citation type="submission" date="2024-05" db="EMBL/GenBank/DDBJ databases">
        <title>Planctomycetes of the genus Singulisphaera possess chitinolytic capabilities.</title>
        <authorList>
            <person name="Ivanova A."/>
        </authorList>
    </citation>
    <scope>NUCLEOTIDE SEQUENCE</scope>
    <source>
        <strain evidence="12">Ch08T</strain>
    </source>
</reference>
<evidence type="ECO:0000256" key="2">
    <source>
        <dbReference type="ARBA" id="ARBA00011262"/>
    </source>
</evidence>
<comment type="subcellular location">
    <subcellularLocation>
        <location evidence="1">Cell membrane</location>
        <topology evidence="1">Multi-pass membrane protein</topology>
    </subcellularLocation>
</comment>
<comment type="subunit">
    <text evidence="2">The complex is composed of two ATP-binding proteins (LsrA), two transmembrane proteins (LsrC and LsrD) and a solute-binding protein (LsrB).</text>
</comment>
<protein>
    <recommendedName>
        <fullName evidence="10">Autoinducer 2 import system permease protein LsrC</fullName>
    </recommendedName>
</protein>
<dbReference type="InterPro" id="IPR001851">
    <property type="entry name" value="ABC_transp_permease"/>
</dbReference>
<evidence type="ECO:0000256" key="8">
    <source>
        <dbReference type="ARBA" id="ARBA00023136"/>
    </source>
</evidence>
<feature type="transmembrane region" description="Helical" evidence="11">
    <location>
        <begin position="38"/>
        <end position="60"/>
    </location>
</feature>
<keyword evidence="6 11" id="KW-0812">Transmembrane</keyword>
<feature type="transmembrane region" description="Helical" evidence="11">
    <location>
        <begin position="239"/>
        <end position="257"/>
    </location>
</feature>
<evidence type="ECO:0000256" key="10">
    <source>
        <dbReference type="ARBA" id="ARBA00039382"/>
    </source>
</evidence>
<dbReference type="Pfam" id="PF02653">
    <property type="entry name" value="BPD_transp_2"/>
    <property type="match status" value="1"/>
</dbReference>
<sequence>MKRFVTRYRRELSVALAYALFLLLLAVAAPRFFGSEPLRAFVVRSAPVLVAAVGMTLIILCRQIDISVGSQFSICGVVAGLLAKTGAPMPIVGLGTLLVGAGMGAVNGALVAGLGMPSIVVTLATMVILRESLRYVREGEFVRNLPQSFQWFGAGQAEGQWLVVGIALALLILFAWSLRQIAAGRAVYATGSDAEAARLAGIRPQRVVFSVFVVMGALAGLAALLNAVRFSDVDPNSGVGLELQVIAAVVVGGAAVSGGRGTLIGTLIGVCLLGSIGPALVFLNAEAQWEKAIQGLIILLAVASDALYKGKNS</sequence>
<evidence type="ECO:0000313" key="12">
    <source>
        <dbReference type="EMBL" id="XBH01286.1"/>
    </source>
</evidence>
<dbReference type="PANTHER" id="PTHR32196">
    <property type="entry name" value="ABC TRANSPORTER PERMEASE PROTEIN YPHD-RELATED-RELATED"/>
    <property type="match status" value="1"/>
</dbReference>
<dbReference type="EMBL" id="CP155447">
    <property type="protein sequence ID" value="XBH01286.1"/>
    <property type="molecule type" value="Genomic_DNA"/>
</dbReference>
<dbReference type="PANTHER" id="PTHR32196:SF29">
    <property type="entry name" value="AUTOINDUCER 2 IMPORT SYSTEM PERMEASE PROTEIN LSRC"/>
    <property type="match status" value="1"/>
</dbReference>